<reference evidence="2" key="1">
    <citation type="journal article" date="2019" name="Int. J. Syst. Evol. Microbiol.">
        <title>The Global Catalogue of Microorganisms (GCM) 10K type strain sequencing project: providing services to taxonomists for standard genome sequencing and annotation.</title>
        <authorList>
            <consortium name="The Broad Institute Genomics Platform"/>
            <consortium name="The Broad Institute Genome Sequencing Center for Infectious Disease"/>
            <person name="Wu L."/>
            <person name="Ma J."/>
        </authorList>
    </citation>
    <scope>NUCLEOTIDE SEQUENCE [LARGE SCALE GENOMIC DNA]</scope>
    <source>
        <strain evidence="2">JCM 18472</strain>
    </source>
</reference>
<name>A0ABP9RAB8_9GAMM</name>
<dbReference type="EMBL" id="BAABKI010000013">
    <property type="protein sequence ID" value="GAA5173797.1"/>
    <property type="molecule type" value="Genomic_DNA"/>
</dbReference>
<organism evidence="1 2">
    <name type="scientific">Modicisalibacter zincidurans</name>
    <dbReference type="NCBI Taxonomy" id="1178777"/>
    <lineage>
        <taxon>Bacteria</taxon>
        <taxon>Pseudomonadati</taxon>
        <taxon>Pseudomonadota</taxon>
        <taxon>Gammaproteobacteria</taxon>
        <taxon>Oceanospirillales</taxon>
        <taxon>Halomonadaceae</taxon>
        <taxon>Modicisalibacter</taxon>
    </lineage>
</organism>
<sequence length="184" mass="20227">MSAYPTEAAVIAATRNWVARFVVGHDICPFAAREVRRDSIRYQVLAADAVETALLALVEACRALDASPAIETTLLILPSGVADFEDYLDLLDLAEALLEAEGYSGVYQLASFHPDYRFDGAEPDDPANATNRSPWPMLHLLREASVSRVLDSYPDPQAIPERNVALMRRLGNARLDAERTADEP</sequence>
<evidence type="ECO:0000313" key="2">
    <source>
        <dbReference type="Proteomes" id="UP001500074"/>
    </source>
</evidence>
<dbReference type="RefSeq" id="WP_031382893.1">
    <property type="nucleotide sequence ID" value="NZ_BAABKI010000013.1"/>
</dbReference>
<accession>A0ABP9RAB8</accession>
<evidence type="ECO:0000313" key="1">
    <source>
        <dbReference type="EMBL" id="GAA5173797.1"/>
    </source>
</evidence>
<keyword evidence="2" id="KW-1185">Reference proteome</keyword>
<dbReference type="InterPro" id="IPR009858">
    <property type="entry name" value="DUF1415"/>
</dbReference>
<dbReference type="Pfam" id="PF07209">
    <property type="entry name" value="DUF1415"/>
    <property type="match status" value="1"/>
</dbReference>
<gene>
    <name evidence="1" type="ORF">GCM10023342_13350</name>
</gene>
<dbReference type="Proteomes" id="UP001500074">
    <property type="component" value="Unassembled WGS sequence"/>
</dbReference>
<comment type="caution">
    <text evidence="1">The sequence shown here is derived from an EMBL/GenBank/DDBJ whole genome shotgun (WGS) entry which is preliminary data.</text>
</comment>
<proteinExistence type="predicted"/>
<protein>
    <submittedName>
        <fullName evidence="1">DUF1415 domain-containing protein</fullName>
    </submittedName>
</protein>